<accession>A0A370U4Q1</accession>
<dbReference type="EMBL" id="QKRA01000015">
    <property type="protein sequence ID" value="RDL42754.1"/>
    <property type="molecule type" value="Genomic_DNA"/>
</dbReference>
<dbReference type="RefSeq" id="WP_115469556.1">
    <property type="nucleotide sequence ID" value="NZ_QKRA01000015.1"/>
</dbReference>
<evidence type="ECO:0000313" key="1">
    <source>
        <dbReference type="EMBL" id="RDL42754.1"/>
    </source>
</evidence>
<organism evidence="1 2">
    <name type="scientific">Marinomonas piezotolerans</name>
    <dbReference type="NCBI Taxonomy" id="2213058"/>
    <lineage>
        <taxon>Bacteria</taxon>
        <taxon>Pseudomonadati</taxon>
        <taxon>Pseudomonadota</taxon>
        <taxon>Gammaproteobacteria</taxon>
        <taxon>Oceanospirillales</taxon>
        <taxon>Oceanospirillaceae</taxon>
        <taxon>Marinomonas</taxon>
    </lineage>
</organism>
<sequence length="86" mass="9759">MNEILIAPEDRSEYRLALGFLKKAVRRGRIDYAESIFVVSLLWGQMGEFMHGDENVMKAVQNLENAFDQITIALAESEHDTKQSAT</sequence>
<dbReference type="AlphaFoldDB" id="A0A370U4Q1"/>
<gene>
    <name evidence="1" type="ORF">DN730_18215</name>
</gene>
<reference evidence="1 2" key="1">
    <citation type="submission" date="2018-06" db="EMBL/GenBank/DDBJ databases">
        <title>Marinomonas sp. YLB-05 draft genome sequence.</title>
        <authorList>
            <person name="Yu L."/>
            <person name="Tang X."/>
        </authorList>
    </citation>
    <scope>NUCLEOTIDE SEQUENCE [LARGE SCALE GENOMIC DNA]</scope>
    <source>
        <strain evidence="1 2">YLB-05</strain>
    </source>
</reference>
<dbReference type="Proteomes" id="UP000254326">
    <property type="component" value="Unassembled WGS sequence"/>
</dbReference>
<keyword evidence="2" id="KW-1185">Reference proteome</keyword>
<protein>
    <submittedName>
        <fullName evidence="1">Uncharacterized protein</fullName>
    </submittedName>
</protein>
<name>A0A370U4Q1_9GAMM</name>
<evidence type="ECO:0000313" key="2">
    <source>
        <dbReference type="Proteomes" id="UP000254326"/>
    </source>
</evidence>
<comment type="caution">
    <text evidence="1">The sequence shown here is derived from an EMBL/GenBank/DDBJ whole genome shotgun (WGS) entry which is preliminary data.</text>
</comment>
<proteinExistence type="predicted"/>